<dbReference type="EMBL" id="VUAA01000010">
    <property type="protein sequence ID" value="KAA1254793.1"/>
    <property type="molecule type" value="Genomic_DNA"/>
</dbReference>
<name>A0A5Q6PIU0_VIBCL</name>
<sequence>MIRPNENPLMEQVRTLITDHGGLLSTDIVKILQGYTAQMELRPLTFTYHAVKYLLNLHYQLFGGCDIDRISAPWIINNGQIDNSEVSKREKRLEAWLSLTEDSIRLIADCEAVCVEDINKHFLAEDDRPTVKELLGQ</sequence>
<protein>
    <submittedName>
        <fullName evidence="1">Uncharacterized protein</fullName>
    </submittedName>
</protein>
<dbReference type="AlphaFoldDB" id="A0A5Q6PIU0"/>
<accession>A0A5Q6PIU0</accession>
<proteinExistence type="predicted"/>
<organism evidence="1 2">
    <name type="scientific">Vibrio cholerae</name>
    <dbReference type="NCBI Taxonomy" id="666"/>
    <lineage>
        <taxon>Bacteria</taxon>
        <taxon>Pseudomonadati</taxon>
        <taxon>Pseudomonadota</taxon>
        <taxon>Gammaproteobacteria</taxon>
        <taxon>Vibrionales</taxon>
        <taxon>Vibrionaceae</taxon>
        <taxon>Vibrio</taxon>
    </lineage>
</organism>
<reference evidence="1 2" key="1">
    <citation type="submission" date="2019-09" db="EMBL/GenBank/DDBJ databases">
        <authorList>
            <person name="Kritzky A."/>
            <person name="Schelkanova E.Y."/>
            <person name="Alkhova Z.V."/>
            <person name="Smirnova N.I."/>
        </authorList>
    </citation>
    <scope>NUCLEOTIDE SEQUENCE [LARGE SCALE GENOMIC DNA]</scope>
    <source>
        <strain evidence="1 2">M1526</strain>
    </source>
</reference>
<comment type="caution">
    <text evidence="1">The sequence shown here is derived from an EMBL/GenBank/DDBJ whole genome shotgun (WGS) entry which is preliminary data.</text>
</comment>
<evidence type="ECO:0000313" key="2">
    <source>
        <dbReference type="Proteomes" id="UP000323225"/>
    </source>
</evidence>
<evidence type="ECO:0000313" key="1">
    <source>
        <dbReference type="EMBL" id="KAA1254793.1"/>
    </source>
</evidence>
<dbReference type="Proteomes" id="UP000323225">
    <property type="component" value="Unassembled WGS sequence"/>
</dbReference>
<gene>
    <name evidence="1" type="ORF">F0M16_11035</name>
</gene>